<name>A0ABY7VEY6_9GAMM</name>
<dbReference type="SUPFAM" id="SSF51430">
    <property type="entry name" value="NAD(P)-linked oxidoreductase"/>
    <property type="match status" value="1"/>
</dbReference>
<dbReference type="EMBL" id="CP059693">
    <property type="protein sequence ID" value="WDE11560.1"/>
    <property type="molecule type" value="Genomic_DNA"/>
</dbReference>
<dbReference type="RefSeq" id="WP_274051709.1">
    <property type="nucleotide sequence ID" value="NZ_CP059693.1"/>
</dbReference>
<dbReference type="InterPro" id="IPR023210">
    <property type="entry name" value="NADP_OxRdtase_dom"/>
</dbReference>
<reference evidence="3 4" key="1">
    <citation type="journal article" date="2022" name="Mar. Drugs">
        <title>Bioassay-Guided Fractionation Leads to the Detection of Cholic Acid Generated by the Rare Thalassomonas sp.</title>
        <authorList>
            <person name="Pheiffer F."/>
            <person name="Schneider Y.K."/>
            <person name="Hansen E.H."/>
            <person name="Andersen J.H."/>
            <person name="Isaksson J."/>
            <person name="Busche T."/>
            <person name="R C."/>
            <person name="Kalinowski J."/>
            <person name="Zyl L.V."/>
            <person name="Trindade M."/>
        </authorList>
    </citation>
    <scope>NUCLEOTIDE SEQUENCE [LARGE SCALE GENOMIC DNA]</scope>
    <source>
        <strain evidence="3 4">A5K-61T</strain>
    </source>
</reference>
<organism evidence="3 4">
    <name type="scientific">Thalassomonas haliotis</name>
    <dbReference type="NCBI Taxonomy" id="485448"/>
    <lineage>
        <taxon>Bacteria</taxon>
        <taxon>Pseudomonadati</taxon>
        <taxon>Pseudomonadota</taxon>
        <taxon>Gammaproteobacteria</taxon>
        <taxon>Alteromonadales</taxon>
        <taxon>Colwelliaceae</taxon>
        <taxon>Thalassomonas</taxon>
    </lineage>
</organism>
<dbReference type="Gene3D" id="3.20.20.100">
    <property type="entry name" value="NADP-dependent oxidoreductase domain"/>
    <property type="match status" value="1"/>
</dbReference>
<dbReference type="Pfam" id="PF00248">
    <property type="entry name" value="Aldo_ket_red"/>
    <property type="match status" value="1"/>
</dbReference>
<evidence type="ECO:0000259" key="2">
    <source>
        <dbReference type="Pfam" id="PF00248"/>
    </source>
</evidence>
<keyword evidence="4" id="KW-1185">Reference proteome</keyword>
<evidence type="ECO:0000313" key="3">
    <source>
        <dbReference type="EMBL" id="WDE11560.1"/>
    </source>
</evidence>
<dbReference type="PANTHER" id="PTHR43625">
    <property type="entry name" value="AFLATOXIN B1 ALDEHYDE REDUCTASE"/>
    <property type="match status" value="1"/>
</dbReference>
<evidence type="ECO:0000256" key="1">
    <source>
        <dbReference type="ARBA" id="ARBA00023002"/>
    </source>
</evidence>
<protein>
    <submittedName>
        <fullName evidence="3">Aldo/keto reductase</fullName>
    </submittedName>
</protein>
<dbReference type="InterPro" id="IPR036812">
    <property type="entry name" value="NAD(P)_OxRdtase_dom_sf"/>
</dbReference>
<proteinExistence type="predicted"/>
<dbReference type="PANTHER" id="PTHR43625:SF40">
    <property type="entry name" value="ALDO-KETO REDUCTASE YAKC [NADP(+)]"/>
    <property type="match status" value="1"/>
</dbReference>
<dbReference type="InterPro" id="IPR020471">
    <property type="entry name" value="AKR"/>
</dbReference>
<accession>A0ABY7VEY6</accession>
<dbReference type="PRINTS" id="PR00069">
    <property type="entry name" value="ALDKETRDTASE"/>
</dbReference>
<keyword evidence="1" id="KW-0560">Oxidoreductase</keyword>
<dbReference type="Proteomes" id="UP001215231">
    <property type="component" value="Chromosome"/>
</dbReference>
<sequence length="318" mass="35375">MKTRKLKNEDISAIGLGCMGMSEFYGDSDDSQSLKVLHEAVNQGITLFDTSDFYGDGHNEKLLGRFLSQTGTKPLISTKTGIVRGADIEGSNLFQRSFNGSNDYIRKSCEASLRRLGVDAVDLYYLHRVDPDTPIEESMESLSQLVKEGKIRHIGLSEANEDEIRRANKVHPLSAVQSEYSLWTRNVETGISALCQELGITFFAYSPLGRGMLKPEIQLSASDFRVNLPRFSAANLQKNGFLFSELTEVSDEYKVSNAQVLLAWLLARGEHIVPIPGTRNVKYLIENCQSTTLSLSPESLQRLSSSFALEMVSGDRYL</sequence>
<feature type="domain" description="NADP-dependent oxidoreductase" evidence="2">
    <location>
        <begin position="14"/>
        <end position="304"/>
    </location>
</feature>
<dbReference type="InterPro" id="IPR050791">
    <property type="entry name" value="Aldo-Keto_reductase"/>
</dbReference>
<evidence type="ECO:0000313" key="4">
    <source>
        <dbReference type="Proteomes" id="UP001215231"/>
    </source>
</evidence>
<gene>
    <name evidence="3" type="ORF">H3N35_25710</name>
</gene>